<dbReference type="Proteomes" id="UP000178943">
    <property type="component" value="Unassembled WGS sequence"/>
</dbReference>
<accession>A0A1F5VK87</accession>
<dbReference type="SMART" id="SM00226">
    <property type="entry name" value="LMWPc"/>
    <property type="match status" value="1"/>
</dbReference>
<dbReference type="GO" id="GO:0004725">
    <property type="term" value="F:protein tyrosine phosphatase activity"/>
    <property type="evidence" value="ECO:0007669"/>
    <property type="project" value="InterPro"/>
</dbReference>
<keyword evidence="2" id="KW-0378">Hydrolase</keyword>
<name>A0A1F5VK87_9BACT</name>
<reference evidence="6 7" key="1">
    <citation type="journal article" date="2016" name="Nat. Commun.">
        <title>Thousands of microbial genomes shed light on interconnected biogeochemical processes in an aquifer system.</title>
        <authorList>
            <person name="Anantharaman K."/>
            <person name="Brown C.T."/>
            <person name="Hug L.A."/>
            <person name="Sharon I."/>
            <person name="Castelle C.J."/>
            <person name="Probst A.J."/>
            <person name="Thomas B.C."/>
            <person name="Singh A."/>
            <person name="Wilkins M.J."/>
            <person name="Karaoz U."/>
            <person name="Brodie E.L."/>
            <person name="Williams K.H."/>
            <person name="Hubbard S.S."/>
            <person name="Banfield J.F."/>
        </authorList>
    </citation>
    <scope>NUCLEOTIDE SEQUENCE [LARGE SCALE GENOMIC DNA]</scope>
</reference>
<protein>
    <recommendedName>
        <fullName evidence="5">Phosphotyrosine protein phosphatase I domain-containing protein</fullName>
    </recommendedName>
</protein>
<dbReference type="STRING" id="1817863.A2Y62_19020"/>
<feature type="active site" evidence="4">
    <location>
        <position position="12"/>
    </location>
</feature>
<evidence type="ECO:0000313" key="6">
    <source>
        <dbReference type="EMBL" id="OGF63873.1"/>
    </source>
</evidence>
<organism evidence="6 7">
    <name type="scientific">Candidatus Fischerbacteria bacterium RBG_13_37_8</name>
    <dbReference type="NCBI Taxonomy" id="1817863"/>
    <lineage>
        <taxon>Bacteria</taxon>
        <taxon>Candidatus Fischeribacteriota</taxon>
    </lineage>
</organism>
<feature type="active site" description="Proton donor" evidence="4">
    <location>
        <position position="122"/>
    </location>
</feature>
<gene>
    <name evidence="6" type="ORF">A2Y62_19020</name>
</gene>
<dbReference type="Gene3D" id="3.40.50.2300">
    <property type="match status" value="1"/>
</dbReference>
<comment type="similarity">
    <text evidence="1">Belongs to the low molecular weight phosphotyrosine protein phosphatase family.</text>
</comment>
<feature type="domain" description="Phosphotyrosine protein phosphatase I" evidence="5">
    <location>
        <begin position="2"/>
        <end position="148"/>
    </location>
</feature>
<evidence type="ECO:0000259" key="5">
    <source>
        <dbReference type="SMART" id="SM00226"/>
    </source>
</evidence>
<dbReference type="InterPro" id="IPR017867">
    <property type="entry name" value="Tyr_phospatase_low_mol_wt"/>
</dbReference>
<dbReference type="InterPro" id="IPR023485">
    <property type="entry name" value="Ptyr_pPase"/>
</dbReference>
<evidence type="ECO:0000256" key="2">
    <source>
        <dbReference type="ARBA" id="ARBA00022801"/>
    </source>
</evidence>
<dbReference type="PANTHER" id="PTHR11717:SF31">
    <property type="entry name" value="LOW MOLECULAR WEIGHT PROTEIN-TYROSINE-PHOSPHATASE ETP-RELATED"/>
    <property type="match status" value="1"/>
</dbReference>
<sequence length="162" mass="18179">MILVICTGNVFRSPLAEAYLRQLLKKSQFDSAEVLSAGLYAQHGIKPVDIAIKLAQADNLDISEHDSQPLSPELLSKSKIILVMEKFHKSFIENIYPDAAGITYLLGSYSKVKKKNNPDIIDPYGADFATCKQVWEQIKECLENFVDTSLDLHMLYGTELEL</sequence>
<dbReference type="Pfam" id="PF01451">
    <property type="entry name" value="LMWPc"/>
    <property type="match status" value="1"/>
</dbReference>
<proteinExistence type="inferred from homology"/>
<dbReference type="EMBL" id="MFGW01000145">
    <property type="protein sequence ID" value="OGF63873.1"/>
    <property type="molecule type" value="Genomic_DNA"/>
</dbReference>
<dbReference type="AlphaFoldDB" id="A0A1F5VK87"/>
<evidence type="ECO:0000256" key="1">
    <source>
        <dbReference type="ARBA" id="ARBA00011063"/>
    </source>
</evidence>
<dbReference type="InterPro" id="IPR050438">
    <property type="entry name" value="LMW_PTPase"/>
</dbReference>
<evidence type="ECO:0000313" key="7">
    <source>
        <dbReference type="Proteomes" id="UP000178943"/>
    </source>
</evidence>
<comment type="caution">
    <text evidence="6">The sequence shown here is derived from an EMBL/GenBank/DDBJ whole genome shotgun (WGS) entry which is preliminary data.</text>
</comment>
<dbReference type="SUPFAM" id="SSF52788">
    <property type="entry name" value="Phosphotyrosine protein phosphatases I"/>
    <property type="match status" value="1"/>
</dbReference>
<evidence type="ECO:0000256" key="3">
    <source>
        <dbReference type="ARBA" id="ARBA00022912"/>
    </source>
</evidence>
<dbReference type="PANTHER" id="PTHR11717">
    <property type="entry name" value="LOW MOLECULAR WEIGHT PROTEIN TYROSINE PHOSPHATASE"/>
    <property type="match status" value="1"/>
</dbReference>
<evidence type="ECO:0000256" key="4">
    <source>
        <dbReference type="PIRSR" id="PIRSR617867-1"/>
    </source>
</evidence>
<dbReference type="InterPro" id="IPR036196">
    <property type="entry name" value="Ptyr_pPase_sf"/>
</dbReference>
<dbReference type="PRINTS" id="PR00719">
    <property type="entry name" value="LMWPTPASE"/>
</dbReference>
<feature type="active site" description="Nucleophile" evidence="4">
    <location>
        <position position="6"/>
    </location>
</feature>
<keyword evidence="3" id="KW-0904">Protein phosphatase</keyword>